<feature type="chain" id="PRO_5045995019" description="Lipoprotein" evidence="1">
    <location>
        <begin position="20"/>
        <end position="93"/>
    </location>
</feature>
<gene>
    <name evidence="2" type="ORF">MQP27_12775</name>
</gene>
<organism evidence="2 3">
    <name type="scientific">Streptomyces cylindrosporus</name>
    <dbReference type="NCBI Taxonomy" id="2927583"/>
    <lineage>
        <taxon>Bacteria</taxon>
        <taxon>Bacillati</taxon>
        <taxon>Actinomycetota</taxon>
        <taxon>Actinomycetes</taxon>
        <taxon>Kitasatosporales</taxon>
        <taxon>Streptomycetaceae</taxon>
        <taxon>Streptomyces</taxon>
    </lineage>
</organism>
<evidence type="ECO:0008006" key="4">
    <source>
        <dbReference type="Google" id="ProtNLM"/>
    </source>
</evidence>
<evidence type="ECO:0000256" key="1">
    <source>
        <dbReference type="SAM" id="SignalP"/>
    </source>
</evidence>
<keyword evidence="1" id="KW-0732">Signal</keyword>
<dbReference type="EMBL" id="JALDAY010000004">
    <property type="protein sequence ID" value="MCI3271986.1"/>
    <property type="molecule type" value="Genomic_DNA"/>
</dbReference>
<sequence length="93" mass="9980">MKRTLAVLLTVAALTAPLAGCSKSKPVTGTVVSKDTDHECKTKRKGTKKTRTCHTEYELNVRTKGGDEKEVDVSSSAYALCTEGAAYPKCSTR</sequence>
<feature type="signal peptide" evidence="1">
    <location>
        <begin position="1"/>
        <end position="19"/>
    </location>
</feature>
<reference evidence="2" key="1">
    <citation type="submission" date="2022-03" db="EMBL/GenBank/DDBJ databases">
        <title>Streptomyces 7R015 and 7R016 isolated from Barleria lupulina in Thailand.</title>
        <authorList>
            <person name="Kanchanasin P."/>
            <person name="Phongsopitanun W."/>
            <person name="Tanasupawat S."/>
        </authorList>
    </citation>
    <scope>NUCLEOTIDE SEQUENCE</scope>
    <source>
        <strain evidence="2">7R015</strain>
    </source>
</reference>
<dbReference type="Proteomes" id="UP001165269">
    <property type="component" value="Unassembled WGS sequence"/>
</dbReference>
<accession>A0ABS9Y445</accession>
<keyword evidence="3" id="KW-1185">Reference proteome</keyword>
<dbReference type="RefSeq" id="WP_242765117.1">
    <property type="nucleotide sequence ID" value="NZ_JALDAY010000004.1"/>
</dbReference>
<proteinExistence type="predicted"/>
<name>A0ABS9Y445_9ACTN</name>
<evidence type="ECO:0000313" key="3">
    <source>
        <dbReference type="Proteomes" id="UP001165269"/>
    </source>
</evidence>
<comment type="caution">
    <text evidence="2">The sequence shown here is derived from an EMBL/GenBank/DDBJ whole genome shotgun (WGS) entry which is preliminary data.</text>
</comment>
<evidence type="ECO:0000313" key="2">
    <source>
        <dbReference type="EMBL" id="MCI3271986.1"/>
    </source>
</evidence>
<protein>
    <recommendedName>
        <fullName evidence="4">Lipoprotein</fullName>
    </recommendedName>
</protein>